<dbReference type="Proteomes" id="UP000068167">
    <property type="component" value="Chromosome"/>
</dbReference>
<dbReference type="PROSITE" id="PS00187">
    <property type="entry name" value="TPP_ENZYMES"/>
    <property type="match status" value="1"/>
</dbReference>
<dbReference type="InterPro" id="IPR000399">
    <property type="entry name" value="TPP-bd_CS"/>
</dbReference>
<dbReference type="InterPro" id="IPR011766">
    <property type="entry name" value="TPP_enzyme_TPP-bd"/>
</dbReference>
<dbReference type="CDD" id="cd07035">
    <property type="entry name" value="TPP_PYR_POX_like"/>
    <property type="match status" value="1"/>
</dbReference>
<feature type="domain" description="Thiamine pyrophosphate enzyme TPP-binding" evidence="5">
    <location>
        <begin position="381"/>
        <end position="527"/>
    </location>
</feature>
<dbReference type="InterPro" id="IPR029035">
    <property type="entry name" value="DHS-like_NAD/FAD-binding_dom"/>
</dbReference>
<evidence type="ECO:0000259" key="6">
    <source>
        <dbReference type="Pfam" id="PF02776"/>
    </source>
</evidence>
<dbReference type="InterPro" id="IPR045229">
    <property type="entry name" value="TPP_enz"/>
</dbReference>
<reference evidence="7 8" key="1">
    <citation type="journal article" date="2016" name="Stand. Genomic Sci.">
        <title>Complete genome sequence and genomic characterization of Microcystis panniformis FACHB 1757 by third-generation sequencing.</title>
        <authorList>
            <person name="Zhang J.Y."/>
            <person name="Guan R."/>
            <person name="Zhang H.J."/>
            <person name="Li H."/>
            <person name="Xiao P."/>
            <person name="Yu G.L."/>
            <person name="Du L."/>
            <person name="Cao D.M."/>
            <person name="Zhu B.C."/>
            <person name="Li R.H."/>
            <person name="Lu Z.H."/>
        </authorList>
    </citation>
    <scope>NUCLEOTIDE SEQUENCE [LARGE SCALE GENOMIC DNA]</scope>
    <source>
        <strain evidence="7 8">FACHB-1757</strain>
    </source>
</reference>
<dbReference type="GO" id="GO:0009097">
    <property type="term" value="P:isoleucine biosynthetic process"/>
    <property type="evidence" value="ECO:0007669"/>
    <property type="project" value="TreeGrafter"/>
</dbReference>
<dbReference type="RefSeq" id="WP_052275859.1">
    <property type="nucleotide sequence ID" value="NZ_CP011339.1"/>
</dbReference>
<dbReference type="GO" id="GO:0030976">
    <property type="term" value="F:thiamine pyrophosphate binding"/>
    <property type="evidence" value="ECO:0007669"/>
    <property type="project" value="InterPro"/>
</dbReference>
<organism evidence="7 8">
    <name type="scientific">Microcystis panniformis FACHB-1757</name>
    <dbReference type="NCBI Taxonomy" id="1638788"/>
    <lineage>
        <taxon>Bacteria</taxon>
        <taxon>Bacillati</taxon>
        <taxon>Cyanobacteriota</taxon>
        <taxon>Cyanophyceae</taxon>
        <taxon>Oscillatoriophycideae</taxon>
        <taxon>Chroococcales</taxon>
        <taxon>Microcystaceae</taxon>
        <taxon>Microcystis</taxon>
    </lineage>
</organism>
<dbReference type="Pfam" id="PF02775">
    <property type="entry name" value="TPP_enzyme_C"/>
    <property type="match status" value="1"/>
</dbReference>
<dbReference type="FunFam" id="3.40.50.970:FF:000007">
    <property type="entry name" value="Acetolactate synthase"/>
    <property type="match status" value="1"/>
</dbReference>
<dbReference type="SUPFAM" id="SSF52518">
    <property type="entry name" value="Thiamin diphosphate-binding fold (THDP-binding)"/>
    <property type="match status" value="2"/>
</dbReference>
<dbReference type="Gene3D" id="3.40.50.1220">
    <property type="entry name" value="TPP-binding domain"/>
    <property type="match status" value="1"/>
</dbReference>
<dbReference type="GO" id="GO:0009099">
    <property type="term" value="P:L-valine biosynthetic process"/>
    <property type="evidence" value="ECO:0007669"/>
    <property type="project" value="TreeGrafter"/>
</dbReference>
<evidence type="ECO:0000313" key="8">
    <source>
        <dbReference type="Proteomes" id="UP000068167"/>
    </source>
</evidence>
<dbReference type="NCBIfam" id="NF006378">
    <property type="entry name" value="PRK08617.1"/>
    <property type="match status" value="1"/>
</dbReference>
<dbReference type="NCBIfam" id="NF006187">
    <property type="entry name" value="PRK08322.1"/>
    <property type="match status" value="1"/>
</dbReference>
<dbReference type="PANTHER" id="PTHR18968">
    <property type="entry name" value="THIAMINE PYROPHOSPHATE ENZYMES"/>
    <property type="match status" value="1"/>
</dbReference>
<dbReference type="GO" id="GO:0000287">
    <property type="term" value="F:magnesium ion binding"/>
    <property type="evidence" value="ECO:0007669"/>
    <property type="project" value="InterPro"/>
</dbReference>
<keyword evidence="2 3" id="KW-0786">Thiamine pyrophosphate</keyword>
<feature type="domain" description="Thiamine pyrophosphate enzyme N-terminal TPP-binding" evidence="6">
    <location>
        <begin position="5"/>
        <end position="119"/>
    </location>
</feature>
<sequence length="550" mass="59639">MGELNTAELLVKCLENEGVEYIFGLPGEENLDVLEALKNSSIKFITTRHEQGAAFMADVYGRLTGKAGVCLSTLGPGATNLMTGVADANLDGAPLVAITGQVGTDRMHIESHQYLDLVAMFAPVTKWNKQIVRPGITPEVVRRAFKTAQSEKPGAVHIDLPENIAAMAADGSPLPLDSQEKVYASYRTLNMAAAVISKAKNPLILAGNGAIRANASEALTEFATALNIPVANTFMGKGVIPYTHPLALWAVGLQQRDLISCAFERSDLIIAVGYDLIEYSPKKWNPDGKLPIIHIGMTPAEIDSSYAPVVEVVGDITDSLIDILKRADRQNKPTPVTAGLKTEIRADYETYANDTGFPIKPQKLIYDLRQVMGPEDIAISDVGAHKMWMARHYHSDCPNTCIISNGFAAMGIAIPGAIAAKLVHPDKRIVAVTGDGGFMMNCQELETALRVGTPFVTLIFNDGGYGLIEWKQFNHFGTSSFIKFGNPDFVKFAESMGLKGYRVESAQDLIPILEDAFQQDVPAVIDVPVDYGENLRLSQKSGDLSCQIWE</sequence>
<evidence type="ECO:0000256" key="1">
    <source>
        <dbReference type="ARBA" id="ARBA00007812"/>
    </source>
</evidence>
<proteinExistence type="inferred from homology"/>
<dbReference type="CDD" id="cd02010">
    <property type="entry name" value="TPP_ALS"/>
    <property type="match status" value="1"/>
</dbReference>
<dbReference type="PATRIC" id="fig|1638788.3.peg.1364"/>
<dbReference type="GO" id="GO:0003984">
    <property type="term" value="F:acetolactate synthase activity"/>
    <property type="evidence" value="ECO:0007669"/>
    <property type="project" value="TreeGrafter"/>
</dbReference>
<feature type="domain" description="Thiamine pyrophosphate enzyme central" evidence="4">
    <location>
        <begin position="190"/>
        <end position="320"/>
    </location>
</feature>
<dbReference type="Pfam" id="PF02776">
    <property type="entry name" value="TPP_enzyme_N"/>
    <property type="match status" value="1"/>
</dbReference>
<keyword evidence="8" id="KW-1185">Reference proteome</keyword>
<dbReference type="EMBL" id="CP011339">
    <property type="protein sequence ID" value="AKV66532.1"/>
    <property type="molecule type" value="Genomic_DNA"/>
</dbReference>
<dbReference type="SUPFAM" id="SSF52467">
    <property type="entry name" value="DHS-like NAD/FAD-binding domain"/>
    <property type="match status" value="1"/>
</dbReference>
<name>A0A0K1RXA3_9CHRO</name>
<gene>
    <name evidence="7" type="ORF">VL20_1361</name>
</gene>
<dbReference type="KEGG" id="mpk:VL20_1361"/>
<dbReference type="Pfam" id="PF00205">
    <property type="entry name" value="TPP_enzyme_M"/>
    <property type="match status" value="1"/>
</dbReference>
<evidence type="ECO:0000259" key="4">
    <source>
        <dbReference type="Pfam" id="PF00205"/>
    </source>
</evidence>
<dbReference type="GO" id="GO:0005948">
    <property type="term" value="C:acetolactate synthase complex"/>
    <property type="evidence" value="ECO:0007669"/>
    <property type="project" value="TreeGrafter"/>
</dbReference>
<evidence type="ECO:0000256" key="2">
    <source>
        <dbReference type="ARBA" id="ARBA00023052"/>
    </source>
</evidence>
<comment type="similarity">
    <text evidence="1 3">Belongs to the TPP enzyme family.</text>
</comment>
<accession>A0A0K1RXA3</accession>
<dbReference type="InterPro" id="IPR029061">
    <property type="entry name" value="THDP-binding"/>
</dbReference>
<dbReference type="InterPro" id="IPR012001">
    <property type="entry name" value="Thiamin_PyroP_enz_TPP-bd_dom"/>
</dbReference>
<protein>
    <submittedName>
        <fullName evidence="7">Acetolactate synthase large subunit</fullName>
    </submittedName>
</protein>
<evidence type="ECO:0000259" key="5">
    <source>
        <dbReference type="Pfam" id="PF02775"/>
    </source>
</evidence>
<dbReference type="GO" id="GO:0050660">
    <property type="term" value="F:flavin adenine dinucleotide binding"/>
    <property type="evidence" value="ECO:0007669"/>
    <property type="project" value="TreeGrafter"/>
</dbReference>
<dbReference type="AlphaFoldDB" id="A0A0K1RXA3"/>
<evidence type="ECO:0000256" key="3">
    <source>
        <dbReference type="RuleBase" id="RU362132"/>
    </source>
</evidence>
<dbReference type="Gene3D" id="3.40.50.970">
    <property type="match status" value="2"/>
</dbReference>
<dbReference type="InterPro" id="IPR012000">
    <property type="entry name" value="Thiamin_PyroP_enz_cen_dom"/>
</dbReference>
<dbReference type="PANTHER" id="PTHR18968:SF129">
    <property type="entry name" value="ACETOLACTATE SYNTHASE"/>
    <property type="match status" value="1"/>
</dbReference>
<evidence type="ECO:0000313" key="7">
    <source>
        <dbReference type="EMBL" id="AKV66532.1"/>
    </source>
</evidence>